<reference evidence="1 2" key="1">
    <citation type="submission" date="2015-03" db="EMBL/GenBank/DDBJ databases">
        <authorList>
            <consortium name="Pathogen Informatics"/>
        </authorList>
    </citation>
    <scope>NUCLEOTIDE SEQUENCE [LARGE SCALE GENOMIC DNA]</scope>
    <source>
        <strain evidence="1 2">3476</strain>
    </source>
</reference>
<dbReference type="Proteomes" id="UP000039541">
    <property type="component" value="Unassembled WGS sequence"/>
</dbReference>
<name>A0A655BPF8_SALET</name>
<dbReference type="EMBL" id="CQPC01000004">
    <property type="protein sequence ID" value="CNT63583.1"/>
    <property type="molecule type" value="Genomic_DNA"/>
</dbReference>
<evidence type="ECO:0000313" key="2">
    <source>
        <dbReference type="Proteomes" id="UP000039541"/>
    </source>
</evidence>
<sequence>MKIGAKITGFRAPLNRRHNLIADDQTTNIASFSFGNVFLNQDMGIEPPKRINNAFSSLTRLRQYHADPLRAFYQLHDQRRPANHLNKIAGIIRRMGDPGNGKIDPLARQKL</sequence>
<organism evidence="1 2">
    <name type="scientific">Salmonella enterica subsp. enterica serovar Bovismorbificans</name>
    <dbReference type="NCBI Taxonomy" id="58097"/>
    <lineage>
        <taxon>Bacteria</taxon>
        <taxon>Pseudomonadati</taxon>
        <taxon>Pseudomonadota</taxon>
        <taxon>Gammaproteobacteria</taxon>
        <taxon>Enterobacterales</taxon>
        <taxon>Enterobacteriaceae</taxon>
        <taxon>Salmonella</taxon>
    </lineage>
</organism>
<dbReference type="AlphaFoldDB" id="A0A655BPF8"/>
<protein>
    <submittedName>
        <fullName evidence="1">Uncharacterized protein</fullName>
    </submittedName>
</protein>
<evidence type="ECO:0000313" key="1">
    <source>
        <dbReference type="EMBL" id="CNT63583.1"/>
    </source>
</evidence>
<accession>A0A655BPF8</accession>
<gene>
    <name evidence="1" type="ORF">ERS008202_00414</name>
</gene>
<proteinExistence type="predicted"/>